<proteinExistence type="predicted"/>
<dbReference type="GO" id="GO:0000162">
    <property type="term" value="P:L-tryptophan biosynthetic process"/>
    <property type="evidence" value="ECO:0007669"/>
    <property type="project" value="UniProtKB-KW"/>
</dbReference>
<dbReference type="Pfam" id="PF00591">
    <property type="entry name" value="Glycos_transf_3"/>
    <property type="match status" value="1"/>
</dbReference>
<dbReference type="Pfam" id="PF02885">
    <property type="entry name" value="Glycos_trans_3N"/>
    <property type="match status" value="1"/>
</dbReference>
<keyword evidence="5" id="KW-0057">Aromatic amino acid biosynthesis</keyword>
<evidence type="ECO:0000256" key="2">
    <source>
        <dbReference type="ARBA" id="ARBA00022676"/>
    </source>
</evidence>
<organism evidence="8 9">
    <name type="scientific">Halarchaeum acidiphilum MH1-52-1</name>
    <dbReference type="NCBI Taxonomy" id="1261545"/>
    <lineage>
        <taxon>Archaea</taxon>
        <taxon>Methanobacteriati</taxon>
        <taxon>Methanobacteriota</taxon>
        <taxon>Stenosarchaea group</taxon>
        <taxon>Halobacteria</taxon>
        <taxon>Halobacteriales</taxon>
        <taxon>Halobacteriaceae</taxon>
    </lineage>
</organism>
<keyword evidence="4" id="KW-0822">Tryptophan biosynthesis</keyword>
<reference evidence="8 9" key="1">
    <citation type="submission" date="2013-09" db="EMBL/GenBank/DDBJ databases">
        <title>Whole genome sequencing of Halarchaeum acidiphilum strain MH1-52-1.</title>
        <authorList>
            <person name="Shimane Y."/>
            <person name="Minegishi H."/>
            <person name="Nishi S."/>
            <person name="Echigo A."/>
            <person name="Shuto A."/>
            <person name="Konishi M."/>
            <person name="Ito T."/>
            <person name="Ohkuma M."/>
            <person name="Ohta Y."/>
            <person name="Nagano Y."/>
            <person name="Tsubouchi T."/>
            <person name="Mori K."/>
            <person name="Usui K."/>
            <person name="Kamekura M."/>
            <person name="Usami R."/>
            <person name="Takaki Y."/>
            <person name="Hatada Y."/>
        </authorList>
    </citation>
    <scope>NUCLEOTIDE SEQUENCE [LARGE SCALE GENOMIC DNA]</scope>
    <source>
        <strain evidence="8 9">JCM 16109</strain>
    </source>
</reference>
<comment type="caution">
    <text evidence="8">The sequence shown here is derived from an EMBL/GenBank/DDBJ whole genome shotgun (WGS) entry which is preliminary data.</text>
</comment>
<dbReference type="InterPro" id="IPR017459">
    <property type="entry name" value="Glycosyl_Trfase_fam3_N_dom"/>
</dbReference>
<keyword evidence="3 8" id="KW-0808">Transferase</keyword>
<dbReference type="GO" id="GO:0005829">
    <property type="term" value="C:cytosol"/>
    <property type="evidence" value="ECO:0007669"/>
    <property type="project" value="TreeGrafter"/>
</dbReference>
<dbReference type="InterPro" id="IPR000312">
    <property type="entry name" value="Glycosyl_Trfase_fam3"/>
</dbReference>
<evidence type="ECO:0000256" key="3">
    <source>
        <dbReference type="ARBA" id="ARBA00022679"/>
    </source>
</evidence>
<evidence type="ECO:0000259" key="7">
    <source>
        <dbReference type="Pfam" id="PF02885"/>
    </source>
</evidence>
<evidence type="ECO:0000256" key="1">
    <source>
        <dbReference type="ARBA" id="ARBA00022605"/>
    </source>
</evidence>
<accession>U2YV50</accession>
<dbReference type="SUPFAM" id="SSF47648">
    <property type="entry name" value="Nucleoside phosphorylase/phosphoribosyltransferase N-terminal domain"/>
    <property type="match status" value="1"/>
</dbReference>
<evidence type="ECO:0000259" key="6">
    <source>
        <dbReference type="Pfam" id="PF00591"/>
    </source>
</evidence>
<dbReference type="EMBL" id="BATA01000039">
    <property type="protein sequence ID" value="GAD52895.1"/>
    <property type="molecule type" value="Genomic_DNA"/>
</dbReference>
<dbReference type="GO" id="GO:0004048">
    <property type="term" value="F:anthranilate phosphoribosyltransferase activity"/>
    <property type="evidence" value="ECO:0007669"/>
    <property type="project" value="InterPro"/>
</dbReference>
<dbReference type="AlphaFoldDB" id="U2YV50"/>
<dbReference type="Gene3D" id="1.20.970.10">
    <property type="entry name" value="Transferase, Pyrimidine Nucleoside Phosphorylase, Chain C"/>
    <property type="match status" value="1"/>
</dbReference>
<dbReference type="SUPFAM" id="SSF52418">
    <property type="entry name" value="Nucleoside phosphorylase/phosphoribosyltransferase catalytic domain"/>
    <property type="match status" value="1"/>
</dbReference>
<keyword evidence="9" id="KW-1185">Reference proteome</keyword>
<dbReference type="InterPro" id="IPR005940">
    <property type="entry name" value="Anthranilate_Pribosyl_Tfrase"/>
</dbReference>
<dbReference type="FunFam" id="3.40.1030.10:FF:000010">
    <property type="entry name" value="Anthranilate phosphoribosyltransferase"/>
    <property type="match status" value="1"/>
</dbReference>
<dbReference type="eggNOG" id="arCOG02012">
    <property type="taxonomic scope" value="Archaea"/>
</dbReference>
<feature type="domain" description="Glycosyl transferase family 3 N-terminal" evidence="7">
    <location>
        <begin position="28"/>
        <end position="78"/>
    </location>
</feature>
<dbReference type="Gene3D" id="3.40.1030.10">
    <property type="entry name" value="Nucleoside phosphorylase/phosphoribosyltransferase catalytic domain"/>
    <property type="match status" value="1"/>
</dbReference>
<evidence type="ECO:0000256" key="5">
    <source>
        <dbReference type="ARBA" id="ARBA00023141"/>
    </source>
</evidence>
<gene>
    <name evidence="8" type="ORF">MBEHAL_1655</name>
</gene>
<dbReference type="RefSeq" id="WP_020221226.1">
    <property type="nucleotide sequence ID" value="NZ_BANO01000043.1"/>
</dbReference>
<dbReference type="Proteomes" id="UP000016986">
    <property type="component" value="Unassembled WGS sequence"/>
</dbReference>
<evidence type="ECO:0000313" key="9">
    <source>
        <dbReference type="Proteomes" id="UP000016986"/>
    </source>
</evidence>
<dbReference type="InterPro" id="IPR036320">
    <property type="entry name" value="Glycosyl_Trfase_fam3_N_dom_sf"/>
</dbReference>
<name>U2YV50_9EURY</name>
<dbReference type="InterPro" id="IPR035902">
    <property type="entry name" value="Nuc_phospho_transferase"/>
</dbReference>
<evidence type="ECO:0000313" key="8">
    <source>
        <dbReference type="EMBL" id="GAD52895.1"/>
    </source>
</evidence>
<sequence>MATGDATGEWPLKRLMSEVVGSGPKSAEDMDREQATEAFERVLRGDPDPTTLGAFWLANRWKKNTPTELAAYRDVMARESVASVAPDCDPVDCGANYDGKGRTALLGVAAGLVAASAGTHVVVHSGDRVPSGEGVAYKHVLDELGVATDLTPAESAAMTDAVGFGFYYQPGFNPGVHGLLDRREQMGVRTFLNTVETLANPADADVHLGSFYHLSFAKKLTDTVAASETADFSRVLLFQGLEGYDDVRPGSTTVAEWDGDALDDFTIETDDYGMAMEDADLEVADVAADSAAITEDVLTGERTDGFADAVALNAALRLYAAEDVADIADGLDVARDAIETGAAAEALADLRAFEA</sequence>
<feature type="domain" description="Glycosyl transferase family 3" evidence="6">
    <location>
        <begin position="107"/>
        <end position="343"/>
    </location>
</feature>
<keyword evidence="2 8" id="KW-0328">Glycosyltransferase</keyword>
<protein>
    <submittedName>
        <fullName evidence="8">Anthranilate phosphoribosyltransferase</fullName>
    </submittedName>
</protein>
<dbReference type="PANTHER" id="PTHR43285">
    <property type="entry name" value="ANTHRANILATE PHOSPHORIBOSYLTRANSFERASE"/>
    <property type="match status" value="1"/>
</dbReference>
<evidence type="ECO:0000256" key="4">
    <source>
        <dbReference type="ARBA" id="ARBA00022822"/>
    </source>
</evidence>
<dbReference type="OrthoDB" id="233227at2157"/>
<dbReference type="PANTHER" id="PTHR43285:SF2">
    <property type="entry name" value="ANTHRANILATE PHOSPHORIBOSYLTRANSFERASE"/>
    <property type="match status" value="1"/>
</dbReference>
<keyword evidence="1" id="KW-0028">Amino-acid biosynthesis</keyword>